<keyword evidence="6" id="KW-0378">Hydrolase</keyword>
<gene>
    <name evidence="6" type="ORF">BJ978_002853</name>
</gene>
<sequence length="504" mass="52690">MAGGESIVRTGASAITARGWGWRHAGRRAPAVQGLDLDIRAGERVLLLGASGAGKSTLLHGIAGVLGGDEDGESIGELLVDGRRPSAGRGRSGLVLQDPDAQVVMARVGDDVAFGLENLAVPRDDIWPRVRRALAAVGLDLPLEHSTAELSGGQRQRLALAGVLAMRPGLILLDEPTANLDPEGVRDVRDAVAAVADETGATLVVIEHRVSVWLPVVDRVVVLDRAGSGGVLADGAPAEVLASRRTELLDGGVWLPDELPWQPPAPAHGASALLTGAALSIGRTPSLPVREHIQLTADAGRILAIAGPNGVGKSTLALTMAGLLPPLGGTLEASDALAAGLRPQPSKWRSRDLLARIGTVFQNPEHQFLTGSVRAELEVGPRALKLSERERRERVDELLTALRLEHLAGANPFTLSGGEKRRLSVATAIATRPRLLVLDEPTFGQDATTWRELAKLLVGLRDDGVGIVAVTHDEAFVEAVADRRFDLGDALPAHASTPAGEGAA</sequence>
<dbReference type="PROSITE" id="PS00211">
    <property type="entry name" value="ABC_TRANSPORTER_1"/>
    <property type="match status" value="2"/>
</dbReference>
<dbReference type="Gene3D" id="3.40.50.300">
    <property type="entry name" value="P-loop containing nucleotide triphosphate hydrolases"/>
    <property type="match status" value="2"/>
</dbReference>
<evidence type="ECO:0000259" key="5">
    <source>
        <dbReference type="PROSITE" id="PS50893"/>
    </source>
</evidence>
<dbReference type="GO" id="GO:0016887">
    <property type="term" value="F:ATP hydrolysis activity"/>
    <property type="evidence" value="ECO:0007669"/>
    <property type="project" value="InterPro"/>
</dbReference>
<comment type="similarity">
    <text evidence="1">Belongs to the ABC transporter superfamily.</text>
</comment>
<feature type="domain" description="ABC transporter" evidence="5">
    <location>
        <begin position="274"/>
        <end position="503"/>
    </location>
</feature>
<dbReference type="GO" id="GO:0043190">
    <property type="term" value="C:ATP-binding cassette (ABC) transporter complex"/>
    <property type="evidence" value="ECO:0007669"/>
    <property type="project" value="TreeGrafter"/>
</dbReference>
<dbReference type="GO" id="GO:0005524">
    <property type="term" value="F:ATP binding"/>
    <property type="evidence" value="ECO:0007669"/>
    <property type="project" value="UniProtKB-KW"/>
</dbReference>
<dbReference type="PANTHER" id="PTHR43553:SF24">
    <property type="entry name" value="ENERGY-COUPLING FACTOR TRANSPORTER ATP-BINDING PROTEIN ECFA1"/>
    <property type="match status" value="1"/>
</dbReference>
<dbReference type="AlphaFoldDB" id="A0A9X2KFV4"/>
<dbReference type="EMBL" id="JAMZDY010000001">
    <property type="protein sequence ID" value="MCP2372177.1"/>
    <property type="molecule type" value="Genomic_DNA"/>
</dbReference>
<dbReference type="CDD" id="cd03225">
    <property type="entry name" value="ABC_cobalt_CbiO_domain1"/>
    <property type="match status" value="2"/>
</dbReference>
<dbReference type="InterPro" id="IPR003439">
    <property type="entry name" value="ABC_transporter-like_ATP-bd"/>
</dbReference>
<evidence type="ECO:0000256" key="1">
    <source>
        <dbReference type="ARBA" id="ARBA00005417"/>
    </source>
</evidence>
<keyword evidence="2" id="KW-0813">Transport</keyword>
<name>A0A9X2KFV4_9MICO</name>
<reference evidence="6" key="1">
    <citation type="submission" date="2022-06" db="EMBL/GenBank/DDBJ databases">
        <title>Sequencing the genomes of 1000 actinobacteria strains.</title>
        <authorList>
            <person name="Klenk H.-P."/>
        </authorList>
    </citation>
    <scope>NUCLEOTIDE SEQUENCE</scope>
    <source>
        <strain evidence="6">DSM 22016</strain>
    </source>
</reference>
<organism evidence="6 7">
    <name type="scientific">Agromyces terreus</name>
    <dbReference type="NCBI Taxonomy" id="424795"/>
    <lineage>
        <taxon>Bacteria</taxon>
        <taxon>Bacillati</taxon>
        <taxon>Actinomycetota</taxon>
        <taxon>Actinomycetes</taxon>
        <taxon>Micrococcales</taxon>
        <taxon>Microbacteriaceae</taxon>
        <taxon>Agromyces</taxon>
    </lineage>
</organism>
<dbReference type="PROSITE" id="PS50893">
    <property type="entry name" value="ABC_TRANSPORTER_2"/>
    <property type="match status" value="2"/>
</dbReference>
<keyword evidence="7" id="KW-1185">Reference proteome</keyword>
<accession>A0A9X2KFV4</accession>
<dbReference type="Pfam" id="PF00005">
    <property type="entry name" value="ABC_tran"/>
    <property type="match status" value="2"/>
</dbReference>
<evidence type="ECO:0000313" key="6">
    <source>
        <dbReference type="EMBL" id="MCP2372177.1"/>
    </source>
</evidence>
<comment type="caution">
    <text evidence="6">The sequence shown here is derived from an EMBL/GenBank/DDBJ whole genome shotgun (WGS) entry which is preliminary data.</text>
</comment>
<evidence type="ECO:0000313" key="7">
    <source>
        <dbReference type="Proteomes" id="UP001139722"/>
    </source>
</evidence>
<protein>
    <submittedName>
        <fullName evidence="6">Energy-coupling factor transport system ATP-binding protein</fullName>
        <ecNumber evidence="6">3.6.3.-</ecNumber>
    </submittedName>
</protein>
<dbReference type="SMART" id="SM00382">
    <property type="entry name" value="AAA"/>
    <property type="match status" value="2"/>
</dbReference>
<keyword evidence="3" id="KW-0547">Nucleotide-binding</keyword>
<dbReference type="InterPro" id="IPR050095">
    <property type="entry name" value="ECF_ABC_transporter_ATP-bd"/>
</dbReference>
<dbReference type="InterPro" id="IPR003593">
    <property type="entry name" value="AAA+_ATPase"/>
</dbReference>
<feature type="domain" description="ABC transporter" evidence="5">
    <location>
        <begin position="8"/>
        <end position="253"/>
    </location>
</feature>
<dbReference type="SUPFAM" id="SSF52540">
    <property type="entry name" value="P-loop containing nucleoside triphosphate hydrolases"/>
    <property type="match status" value="2"/>
</dbReference>
<dbReference type="RefSeq" id="WP_197738045.1">
    <property type="nucleotide sequence ID" value="NZ_JAMZDY010000001.1"/>
</dbReference>
<evidence type="ECO:0000256" key="3">
    <source>
        <dbReference type="ARBA" id="ARBA00022741"/>
    </source>
</evidence>
<dbReference type="InterPro" id="IPR015856">
    <property type="entry name" value="ABC_transpr_CbiO/EcfA_su"/>
</dbReference>
<evidence type="ECO:0000256" key="2">
    <source>
        <dbReference type="ARBA" id="ARBA00022448"/>
    </source>
</evidence>
<dbReference type="GO" id="GO:0042626">
    <property type="term" value="F:ATPase-coupled transmembrane transporter activity"/>
    <property type="evidence" value="ECO:0007669"/>
    <property type="project" value="TreeGrafter"/>
</dbReference>
<dbReference type="InterPro" id="IPR017871">
    <property type="entry name" value="ABC_transporter-like_CS"/>
</dbReference>
<dbReference type="PANTHER" id="PTHR43553">
    <property type="entry name" value="HEAVY METAL TRANSPORTER"/>
    <property type="match status" value="1"/>
</dbReference>
<dbReference type="Proteomes" id="UP001139722">
    <property type="component" value="Unassembled WGS sequence"/>
</dbReference>
<dbReference type="EC" id="3.6.3.-" evidence="6"/>
<dbReference type="InterPro" id="IPR027417">
    <property type="entry name" value="P-loop_NTPase"/>
</dbReference>
<proteinExistence type="inferred from homology"/>
<keyword evidence="4 6" id="KW-0067">ATP-binding</keyword>
<evidence type="ECO:0000256" key="4">
    <source>
        <dbReference type="ARBA" id="ARBA00022840"/>
    </source>
</evidence>